<dbReference type="RefSeq" id="WP_216941507.1">
    <property type="nucleotide sequence ID" value="NZ_CP077062.1"/>
</dbReference>
<dbReference type="KEGG" id="nps:KRR39_07955"/>
<dbReference type="EMBL" id="CP077062">
    <property type="protein sequence ID" value="QWZ09661.1"/>
    <property type="molecule type" value="Genomic_DNA"/>
</dbReference>
<sequence>MDGAEQLRNLSETARSRAAGLGHRAGAVTRPVARLVLSPPLLDPRYQPRTWLSALVRRGEERRDELAQDISDVLDVVVPAVAAAVLRRIDLTDLVKRYVDLDSVVAEVDIDAVVNRLDLNEIVRERVDLDVLVAAVDLDAAAARLDVDAVARRLDLDAVVERLDLDAVIDRLDLVGIAENVIAEVDLPEIIRESTGSVASEAVRGVRMQSISGDEAVGRAIDRLRLRRGRTASGVPQQPDPGATTRS</sequence>
<protein>
    <submittedName>
        <fullName evidence="2">Uncharacterized protein</fullName>
    </submittedName>
</protein>
<evidence type="ECO:0000313" key="2">
    <source>
        <dbReference type="EMBL" id="QWZ09661.1"/>
    </source>
</evidence>
<accession>A0A975T1B1</accession>
<reference evidence="2" key="1">
    <citation type="submission" date="2021-06" db="EMBL/GenBank/DDBJ databases">
        <title>Complete genome sequence of Nocardioides sp. G188.</title>
        <authorList>
            <person name="Im W.-T."/>
        </authorList>
    </citation>
    <scope>NUCLEOTIDE SEQUENCE</scope>
    <source>
        <strain evidence="2">G188</strain>
    </source>
</reference>
<dbReference type="AlphaFoldDB" id="A0A975T1B1"/>
<keyword evidence="3" id="KW-1185">Reference proteome</keyword>
<dbReference type="Proteomes" id="UP000683575">
    <property type="component" value="Chromosome"/>
</dbReference>
<gene>
    <name evidence="2" type="ORF">KRR39_07955</name>
</gene>
<evidence type="ECO:0000313" key="3">
    <source>
        <dbReference type="Proteomes" id="UP000683575"/>
    </source>
</evidence>
<evidence type="ECO:0000256" key="1">
    <source>
        <dbReference type="SAM" id="MobiDB-lite"/>
    </source>
</evidence>
<proteinExistence type="predicted"/>
<feature type="region of interest" description="Disordered" evidence="1">
    <location>
        <begin position="227"/>
        <end position="247"/>
    </location>
</feature>
<name>A0A975T1B1_9ACTN</name>
<organism evidence="2 3">
    <name type="scientific">Nocardioides panacis</name>
    <dbReference type="NCBI Taxonomy" id="2849501"/>
    <lineage>
        <taxon>Bacteria</taxon>
        <taxon>Bacillati</taxon>
        <taxon>Actinomycetota</taxon>
        <taxon>Actinomycetes</taxon>
        <taxon>Propionibacteriales</taxon>
        <taxon>Nocardioidaceae</taxon>
        <taxon>Nocardioides</taxon>
    </lineage>
</organism>